<dbReference type="GO" id="GO:0051707">
    <property type="term" value="P:response to other organism"/>
    <property type="evidence" value="ECO:0007669"/>
    <property type="project" value="UniProtKB-ARBA"/>
</dbReference>
<organism evidence="14 15">
    <name type="scientific">Heracleum sosnowskyi</name>
    <dbReference type="NCBI Taxonomy" id="360622"/>
    <lineage>
        <taxon>Eukaryota</taxon>
        <taxon>Viridiplantae</taxon>
        <taxon>Streptophyta</taxon>
        <taxon>Embryophyta</taxon>
        <taxon>Tracheophyta</taxon>
        <taxon>Spermatophyta</taxon>
        <taxon>Magnoliopsida</taxon>
        <taxon>eudicotyledons</taxon>
        <taxon>Gunneridae</taxon>
        <taxon>Pentapetalae</taxon>
        <taxon>asterids</taxon>
        <taxon>campanulids</taxon>
        <taxon>Apiales</taxon>
        <taxon>Apiaceae</taxon>
        <taxon>Apioideae</taxon>
        <taxon>apioid superclade</taxon>
        <taxon>Tordylieae</taxon>
        <taxon>Tordyliinae</taxon>
        <taxon>Heracleum</taxon>
    </lineage>
</organism>
<accession>A0AAD8IDC5</accession>
<evidence type="ECO:0000256" key="8">
    <source>
        <dbReference type="ARBA" id="ARBA00023136"/>
    </source>
</evidence>
<evidence type="ECO:0000313" key="15">
    <source>
        <dbReference type="Proteomes" id="UP001237642"/>
    </source>
</evidence>
<dbReference type="Pfam" id="PF23446">
    <property type="entry name" value="LysM1_NFP_LYK"/>
    <property type="match status" value="1"/>
</dbReference>
<dbReference type="SUPFAM" id="SSF56112">
    <property type="entry name" value="Protein kinase-like (PK-like)"/>
    <property type="match status" value="1"/>
</dbReference>
<evidence type="ECO:0000256" key="11">
    <source>
        <dbReference type="SAM" id="Phobius"/>
    </source>
</evidence>
<evidence type="ECO:0000256" key="3">
    <source>
        <dbReference type="ARBA" id="ARBA00022692"/>
    </source>
</evidence>
<dbReference type="AlphaFoldDB" id="A0AAD8IDC5"/>
<dbReference type="InterPro" id="IPR036779">
    <property type="entry name" value="LysM_dom_sf"/>
</dbReference>
<keyword evidence="8 11" id="KW-0472">Membrane</keyword>
<feature type="domain" description="LysM" evidence="13">
    <location>
        <begin position="203"/>
        <end position="247"/>
    </location>
</feature>
<dbReference type="EMBL" id="JAUIZM010000005">
    <property type="protein sequence ID" value="KAK1383421.1"/>
    <property type="molecule type" value="Genomic_DNA"/>
</dbReference>
<keyword evidence="5" id="KW-0547">Nucleotide-binding</keyword>
<dbReference type="Gene3D" id="1.10.510.10">
    <property type="entry name" value="Transferase(Phosphotransferase) domain 1"/>
    <property type="match status" value="1"/>
</dbReference>
<dbReference type="PROSITE" id="PS51782">
    <property type="entry name" value="LYSM"/>
    <property type="match status" value="1"/>
</dbReference>
<dbReference type="InterPro" id="IPR000719">
    <property type="entry name" value="Prot_kinase_dom"/>
</dbReference>
<evidence type="ECO:0000256" key="5">
    <source>
        <dbReference type="ARBA" id="ARBA00022741"/>
    </source>
</evidence>
<dbReference type="InterPro" id="IPR018392">
    <property type="entry name" value="LysM"/>
</dbReference>
<dbReference type="FunFam" id="1.10.510.10:FF:000468">
    <property type="entry name" value="PTI1-like tyrosine-protein kinase 3"/>
    <property type="match status" value="1"/>
</dbReference>
<reference evidence="14" key="1">
    <citation type="submission" date="2023-02" db="EMBL/GenBank/DDBJ databases">
        <title>Genome of toxic invasive species Heracleum sosnowskyi carries increased number of genes despite the absence of recent whole-genome duplications.</title>
        <authorList>
            <person name="Schelkunov M."/>
            <person name="Shtratnikova V."/>
            <person name="Makarenko M."/>
            <person name="Klepikova A."/>
            <person name="Omelchenko D."/>
            <person name="Novikova G."/>
            <person name="Obukhova E."/>
            <person name="Bogdanov V."/>
            <person name="Penin A."/>
            <person name="Logacheva M."/>
        </authorList>
    </citation>
    <scope>NUCLEOTIDE SEQUENCE</scope>
    <source>
        <strain evidence="14">Hsosn_3</strain>
        <tissue evidence="14">Leaf</tissue>
    </source>
</reference>
<evidence type="ECO:0000256" key="4">
    <source>
        <dbReference type="ARBA" id="ARBA00022729"/>
    </source>
</evidence>
<keyword evidence="14" id="KW-0808">Transferase</keyword>
<dbReference type="InterPro" id="IPR056561">
    <property type="entry name" value="NFP_LYK_LysM1"/>
</dbReference>
<keyword evidence="15" id="KW-1185">Reference proteome</keyword>
<dbReference type="PANTHER" id="PTHR45927:SF11">
    <property type="entry name" value="LYSM DOMAIN RECEPTOR-LIKE KINASE 4"/>
    <property type="match status" value="1"/>
</dbReference>
<comment type="subcellular location">
    <subcellularLocation>
        <location evidence="1">Cell membrane</location>
        <topology evidence="1">Single-pass membrane protein</topology>
    </subcellularLocation>
</comment>
<keyword evidence="3 11" id="KW-0812">Transmembrane</keyword>
<feature type="compositionally biased region" description="Pro residues" evidence="10">
    <location>
        <begin position="262"/>
        <end position="275"/>
    </location>
</feature>
<dbReference type="PROSITE" id="PS50011">
    <property type="entry name" value="PROTEIN_KINASE_DOM"/>
    <property type="match status" value="1"/>
</dbReference>
<dbReference type="InterPro" id="IPR011009">
    <property type="entry name" value="Kinase-like_dom_sf"/>
</dbReference>
<dbReference type="Pfam" id="PF00069">
    <property type="entry name" value="Pkinase"/>
    <property type="match status" value="1"/>
</dbReference>
<feature type="transmembrane region" description="Helical" evidence="11">
    <location>
        <begin position="9"/>
        <end position="29"/>
    </location>
</feature>
<evidence type="ECO:0000256" key="7">
    <source>
        <dbReference type="ARBA" id="ARBA00022989"/>
    </source>
</evidence>
<feature type="transmembrane region" description="Helical" evidence="11">
    <location>
        <begin position="283"/>
        <end position="310"/>
    </location>
</feature>
<dbReference type="CDD" id="cd12087">
    <property type="entry name" value="TM_EGFR-like"/>
    <property type="match status" value="1"/>
</dbReference>
<dbReference type="Proteomes" id="UP001237642">
    <property type="component" value="Unassembled WGS sequence"/>
</dbReference>
<dbReference type="InterPro" id="IPR052611">
    <property type="entry name" value="Plant_RLK_LysM"/>
</dbReference>
<dbReference type="PANTHER" id="PTHR45927">
    <property type="entry name" value="LYSM-DOMAIN RECEPTOR-LIKE KINASE-RELATED"/>
    <property type="match status" value="1"/>
</dbReference>
<keyword evidence="4" id="KW-0732">Signal</keyword>
<dbReference type="Gene3D" id="3.30.200.20">
    <property type="entry name" value="Phosphorylase Kinase, domain 1"/>
    <property type="match status" value="1"/>
</dbReference>
<feature type="region of interest" description="Disordered" evidence="10">
    <location>
        <begin position="252"/>
        <end position="275"/>
    </location>
</feature>
<gene>
    <name evidence="14" type="ORF">POM88_021156</name>
</gene>
<dbReference type="InterPro" id="IPR056562">
    <property type="entry name" value="LysM2_CERK1_LYK3_4_5"/>
</dbReference>
<dbReference type="Gene3D" id="3.10.350.10">
    <property type="entry name" value="LysM domain"/>
    <property type="match status" value="1"/>
</dbReference>
<evidence type="ECO:0000256" key="2">
    <source>
        <dbReference type="ARBA" id="ARBA00022475"/>
    </source>
</evidence>
<keyword evidence="6" id="KW-0067">ATP-binding</keyword>
<dbReference type="GO" id="GO:0005886">
    <property type="term" value="C:plasma membrane"/>
    <property type="evidence" value="ECO:0007669"/>
    <property type="project" value="UniProtKB-SubCell"/>
</dbReference>
<evidence type="ECO:0000259" key="12">
    <source>
        <dbReference type="PROSITE" id="PS50011"/>
    </source>
</evidence>
<dbReference type="CDD" id="cd00118">
    <property type="entry name" value="LysM"/>
    <property type="match status" value="1"/>
</dbReference>
<evidence type="ECO:0000256" key="10">
    <source>
        <dbReference type="SAM" id="MobiDB-lite"/>
    </source>
</evidence>
<dbReference type="Pfam" id="PF23472">
    <property type="entry name" value="LysM2_CERK1_LYK3_4_5"/>
    <property type="match status" value="1"/>
</dbReference>
<protein>
    <submittedName>
        <fullName evidence="14">LysM domain receptor-like kinase 4</fullName>
    </submittedName>
</protein>
<sequence length="650" mass="71871">MDYDYVHHYYFKVIYVISTVLLLSSPALIKAQQPCIRNSITPCDVSDNSTTNLGYIFNGITPTCQAYLTFRSQPPLYNSISTISNLLSADPSQLAQLNSVSEDETFVQDKMVLVPSGSATAVNCSRSTSGQYYQASISYVVRPNDGFFVIANNTLEGLSTCQAIQAQNSVSSNELDVGMRIEVPLRCSCPTKSQSDAGIKYLLSYLVTFGESVDSISDRIGVETSRILEANGLLTEDTIYPFTTLLIPLQNPPTSSQVKEPATPPPPPPISPLTPPGKSSSKAWIYVVAGVIGGLVLLLIIGAIIFCVFFRKSKKKIDPVIVSDSYKAREKSTDKKLEVEYSDFFDSVSSIAESLKVYKFEELQSATQNFSPSCWIKGSVYRGTFNGDLAAIKKINGDVSKEISILNKINHFNLIRLSGVCFNNGDWYLVYEYAVNGPLTEWIINNNNQKLLTWTQRIQIALDVATGLNYLHSYAFPPYVHKDIKSDTILLDGDYRAKIFNFDLARSADGEGGQFVLTRHIVGTKGHMAPEYLENGMISTKLDVYSFGILMLEMLTGKEVASLYEVETDLSDVLGPILNEGNGKDNLSNFIDLSLQGNYPADIALFMVRLIVNCIKTDPSGRPDMNEIVHSLLRILKTSFSWERSISISE</sequence>
<dbReference type="Pfam" id="PF23473">
    <property type="entry name" value="LysM3_LYK4_5"/>
    <property type="match status" value="1"/>
</dbReference>
<evidence type="ECO:0000259" key="13">
    <source>
        <dbReference type="PROSITE" id="PS51782"/>
    </source>
</evidence>
<keyword evidence="7 11" id="KW-1133">Transmembrane helix</keyword>
<keyword evidence="9" id="KW-1015">Disulfide bond</keyword>
<evidence type="ECO:0000313" key="14">
    <source>
        <dbReference type="EMBL" id="KAK1383421.1"/>
    </source>
</evidence>
<dbReference type="GO" id="GO:0004672">
    <property type="term" value="F:protein kinase activity"/>
    <property type="evidence" value="ECO:0007669"/>
    <property type="project" value="InterPro"/>
</dbReference>
<comment type="caution">
    <text evidence="14">The sequence shown here is derived from an EMBL/GenBank/DDBJ whole genome shotgun (WGS) entry which is preliminary data.</text>
</comment>
<dbReference type="SMART" id="SM00257">
    <property type="entry name" value="LysM"/>
    <property type="match status" value="2"/>
</dbReference>
<name>A0AAD8IDC5_9APIA</name>
<keyword evidence="14" id="KW-0675">Receptor</keyword>
<dbReference type="SUPFAM" id="SSF54106">
    <property type="entry name" value="LysM domain"/>
    <property type="match status" value="1"/>
</dbReference>
<evidence type="ECO:0000256" key="6">
    <source>
        <dbReference type="ARBA" id="ARBA00022840"/>
    </source>
</evidence>
<keyword evidence="2" id="KW-1003">Cell membrane</keyword>
<reference evidence="14" key="2">
    <citation type="submission" date="2023-05" db="EMBL/GenBank/DDBJ databases">
        <authorList>
            <person name="Schelkunov M.I."/>
        </authorList>
    </citation>
    <scope>NUCLEOTIDE SEQUENCE</scope>
    <source>
        <strain evidence="14">Hsosn_3</strain>
        <tissue evidence="14">Leaf</tissue>
    </source>
</reference>
<dbReference type="GO" id="GO:0005524">
    <property type="term" value="F:ATP binding"/>
    <property type="evidence" value="ECO:0007669"/>
    <property type="project" value="UniProtKB-KW"/>
</dbReference>
<evidence type="ECO:0000256" key="9">
    <source>
        <dbReference type="ARBA" id="ARBA00023157"/>
    </source>
</evidence>
<dbReference type="InterPro" id="IPR056563">
    <property type="entry name" value="LysM3_LYK4_5"/>
</dbReference>
<evidence type="ECO:0000256" key="1">
    <source>
        <dbReference type="ARBA" id="ARBA00004162"/>
    </source>
</evidence>
<feature type="domain" description="Protein kinase" evidence="12">
    <location>
        <begin position="295"/>
        <end position="633"/>
    </location>
</feature>
<keyword evidence="14" id="KW-0418">Kinase</keyword>
<proteinExistence type="predicted"/>